<dbReference type="AlphaFoldDB" id="A0AA43UD93"/>
<dbReference type="Proteomes" id="UP001171751">
    <property type="component" value="Unassembled WGS sequence"/>
</dbReference>
<sequence>MGISKSKYTLYRQCEKALWLRQYHSELAVIDPTMQARFIAGNQVGDLATGLFGDYIDVSTYKSDGKLDLSAMIAKTQNCLEKNVNVICEASFSYDENYCAVDILKKEKAGYAIYEVKSSTDADKEVYAQDVAYQKWLLTKCGVNIIGTYLVCINSDYVLGDSFNLQEFFLIEDISGNVEKEIVRVENDVKSINQLLKEESEPVKALNVCCHKPYDCAYWKYCSKSLPIPSVFDLYRMNFSKKIKLYSEGQTAFEAINTSKLTDKQQMQVACTLNSEAYINRNGIRQFLATLSYPLYFLDFETEQPVIPKYKGTHPYQQIPFQYSLHIKESKRAPLQHKEFLGDSINDPRRALAEQLCRDIPMDVCVLAYNKVFECTRLREMAEAFPDLSVHLLNIRDNIKDLLDPFQHGDYYLPSMGGSFSIKVVLPALFPDEPELDYHNLDGDVHNGTQAMNIYPEIASMSTDDQMRARRSLLEYCKLDTLAMVKLWEKLIKESTKIN</sequence>
<name>A0AA43UD93_9LACT</name>
<gene>
    <name evidence="2" type="ORF">Q4F26_05930</name>
</gene>
<proteinExistence type="predicted"/>
<protein>
    <submittedName>
        <fullName evidence="2">DUF2779 domain-containing protein</fullName>
    </submittedName>
</protein>
<keyword evidence="3" id="KW-1185">Reference proteome</keyword>
<evidence type="ECO:0000259" key="1">
    <source>
        <dbReference type="Pfam" id="PF11074"/>
    </source>
</evidence>
<comment type="caution">
    <text evidence="2">The sequence shown here is derived from an EMBL/GenBank/DDBJ whole genome shotgun (WGS) entry which is preliminary data.</text>
</comment>
<evidence type="ECO:0000313" key="3">
    <source>
        <dbReference type="Proteomes" id="UP001171751"/>
    </source>
</evidence>
<organism evidence="2 3">
    <name type="scientific">Atopococcus tabaci</name>
    <dbReference type="NCBI Taxonomy" id="269774"/>
    <lineage>
        <taxon>Bacteria</taxon>
        <taxon>Bacillati</taxon>
        <taxon>Bacillota</taxon>
        <taxon>Bacilli</taxon>
        <taxon>Lactobacillales</taxon>
        <taxon>Carnobacteriaceae</taxon>
        <taxon>Atopococcus</taxon>
    </lineage>
</organism>
<dbReference type="Pfam" id="PF11074">
    <property type="entry name" value="DUF2779"/>
    <property type="match status" value="1"/>
</dbReference>
<evidence type="ECO:0000313" key="2">
    <source>
        <dbReference type="EMBL" id="MDO5457871.1"/>
    </source>
</evidence>
<dbReference type="InterPro" id="IPR021301">
    <property type="entry name" value="DUF2779"/>
</dbReference>
<reference evidence="2" key="1">
    <citation type="submission" date="2023-07" db="EMBL/GenBank/DDBJ databases">
        <title>Between Cages and Wild: Unraveling the Impact of Captivity on Animal Microbiomes and Antimicrobial Resistance.</title>
        <authorList>
            <person name="Schmartz G.P."/>
            <person name="Rehner J."/>
            <person name="Schuff M.J."/>
            <person name="Becker S.L."/>
            <person name="Kravczyk M."/>
            <person name="Gurevich A."/>
            <person name="Francke R."/>
            <person name="Mueller R."/>
            <person name="Keller V."/>
            <person name="Keller A."/>
        </authorList>
    </citation>
    <scope>NUCLEOTIDE SEQUENCE</scope>
    <source>
        <strain evidence="2">S39M_St_73</strain>
    </source>
</reference>
<accession>A0AA43UD93</accession>
<feature type="domain" description="DUF2779" evidence="1">
    <location>
        <begin position="296"/>
        <end position="421"/>
    </location>
</feature>
<dbReference type="EMBL" id="JAUNQW010000029">
    <property type="protein sequence ID" value="MDO5457871.1"/>
    <property type="molecule type" value="Genomic_DNA"/>
</dbReference>